<dbReference type="GO" id="GO:0016787">
    <property type="term" value="F:hydrolase activity"/>
    <property type="evidence" value="ECO:0007669"/>
    <property type="project" value="UniProtKB-KW"/>
</dbReference>
<dbReference type="InterPro" id="IPR012337">
    <property type="entry name" value="RNaseH-like_sf"/>
</dbReference>
<dbReference type="SUPFAM" id="SSF53098">
    <property type="entry name" value="Ribonuclease H-like"/>
    <property type="match status" value="1"/>
</dbReference>
<keyword evidence="2" id="KW-0378">Hydrolase</keyword>
<dbReference type="InterPro" id="IPR043502">
    <property type="entry name" value="DNA/RNA_pol_sf"/>
</dbReference>
<evidence type="ECO:0000313" key="3">
    <source>
        <dbReference type="EMBL" id="AZF90033.1"/>
    </source>
</evidence>
<evidence type="ECO:0000313" key="4">
    <source>
        <dbReference type="Proteomes" id="UP000278799"/>
    </source>
</evidence>
<dbReference type="Gene3D" id="3.90.1600.10">
    <property type="entry name" value="Palm domain of DNA polymerase"/>
    <property type="match status" value="1"/>
</dbReference>
<keyword evidence="4" id="KW-1185">Reference proteome</keyword>
<evidence type="ECO:0000256" key="1">
    <source>
        <dbReference type="ARBA" id="ARBA00022722"/>
    </source>
</evidence>
<organism evidence="3 4">
    <name type="scientific">Pseudomonas phage vB_PaeS_SCUT-S3</name>
    <dbReference type="NCBI Taxonomy" id="2382122"/>
    <lineage>
        <taxon>Viruses</taxon>
        <taxon>Duplodnaviria</taxon>
        <taxon>Heunggongvirae</taxon>
        <taxon>Uroviricota</taxon>
        <taxon>Caudoviricetes</taxon>
        <taxon>Jondennisvirinae</taxon>
        <taxon>Septimatrevirus</taxon>
        <taxon>Septimatrevirus SCUTS3</taxon>
    </lineage>
</organism>
<protein>
    <submittedName>
        <fullName evidence="3">DNA polymerase</fullName>
    </submittedName>
</protein>
<dbReference type="GO" id="GO:0004518">
    <property type="term" value="F:nuclease activity"/>
    <property type="evidence" value="ECO:0007669"/>
    <property type="project" value="UniProtKB-KW"/>
</dbReference>
<reference evidence="3 4" key="1">
    <citation type="submission" date="2018-11" db="EMBL/GenBank/DDBJ databases">
        <authorList>
            <person name="Lin Z."/>
            <person name="Wang T."/>
            <person name="Guo Y."/>
        </authorList>
    </citation>
    <scope>NUCLEOTIDE SEQUENCE [LARGE SCALE GENOMIC DNA]</scope>
</reference>
<sequence length="683" mass="76855">MINEQGFIVAKKSRVVDKLAASIRQALRPVEFMSDEELAAMPAGSVFVFDVETYVNFFYVAFKSLDNGKFVAFERSPDRDFNPTKLLWMLWRFCIVGFNSRNYDLPMIELAARGASCAKLKEASDFIIKSGPNYGTEKVTPFAFEKKYGVQIGRYNHIDLIEVAPLQGSLKLYAGRLHCERMQDLPFPEDHVLTQEDAEIVRPYCCNDLSNTELLFNELAPELKLRAEMSEEYGVDLRSKSDAQVAEAVINSELQKVLGYYPKKPTLSADTVLVYDVPDFVCYQTTQLREMLEVVRNARFYLDGLGSPIMPPELEKLKVTIGGSTYKLGMGGLHSTEKKTAHYATDEIILADNDVESFYPRTILNQRLCPPHLGEAFLTVYEKIVNTRIHAKAEAAKAKKAGDRAAAKKWKTVADSLKITINGSFGKLGNKYSTLYAPQLMLQVTITGQLVLLMLIEALEQIGIEVISGNTDGIISKYHKSRHDEVRALIAAWEEWTGYKTEETRYKAVFSRDVNSYVAIKEDGGDPEARFIDERLGAKTKGAYCERGSALNSILSKNPETLICSDAVVRFLVDGTPVEKTIKECRDFRRFVAVKNVRGGGEKNGRYLGKVVRWYYPKNEAGYIAYVSSGNKVGKTDGARPVMDLPTEFPDDINYDWYINEAVEMLYDCGRLKKAKTAELAFF</sequence>
<proteinExistence type="predicted"/>
<keyword evidence="1" id="KW-0540">Nuclease</keyword>
<accession>A0A3Q8KUF4</accession>
<gene>
    <name evidence="3" type="ORF">S3_028</name>
</gene>
<dbReference type="InterPro" id="IPR023211">
    <property type="entry name" value="DNA_pol_palm_dom_sf"/>
</dbReference>
<name>A0A3Q8KUF4_9CAUD</name>
<dbReference type="Proteomes" id="UP000278799">
    <property type="component" value="Segment"/>
</dbReference>
<evidence type="ECO:0000256" key="2">
    <source>
        <dbReference type="ARBA" id="ARBA00022801"/>
    </source>
</evidence>
<dbReference type="SUPFAM" id="SSF56672">
    <property type="entry name" value="DNA/RNA polymerases"/>
    <property type="match status" value="1"/>
</dbReference>
<dbReference type="EMBL" id="MK165657">
    <property type="protein sequence ID" value="AZF90033.1"/>
    <property type="molecule type" value="Genomic_DNA"/>
</dbReference>